<feature type="compositionally biased region" description="Low complexity" evidence="1">
    <location>
        <begin position="257"/>
        <end position="279"/>
    </location>
</feature>
<gene>
    <name evidence="2" type="ORF">WOLCODRAFT_57551</name>
</gene>
<feature type="compositionally biased region" description="Basic and acidic residues" evidence="1">
    <location>
        <begin position="201"/>
        <end position="218"/>
    </location>
</feature>
<sequence length="310" mass="34461">EPLKFSGPKDSIPAKEWIQKMGMYFSDAKITSDEDKVRQALLRLTGEAYQYMSPVVDKIAAGQPSGHTWITFAEVINKVYGKKTDKEIAEKEIEGYYGDEGKKKVRDDFFSWAQKFRTLGRLAKIDGSTLLTQLKKVMPEKVRDTFATMESVPGFTMPTNWEVYLDTALDMYKRLYPDKLKGKIFGEEGKKKESAAPAKASESKDQSRKTADKGKSTEKPSGTSSGMSDCKKHPGAHKWKDCPDNFFQNLKKKSAESKNSSGSGKAKPSGSSTSGSSGTKKLDPKKKYKVRVVTSQELVTDDEDESPKAT</sequence>
<evidence type="ECO:0000256" key="1">
    <source>
        <dbReference type="SAM" id="MobiDB-lite"/>
    </source>
</evidence>
<feature type="non-terminal residue" evidence="2">
    <location>
        <position position="1"/>
    </location>
</feature>
<feature type="non-terminal residue" evidence="2">
    <location>
        <position position="310"/>
    </location>
</feature>
<feature type="compositionally biased region" description="Acidic residues" evidence="1">
    <location>
        <begin position="299"/>
        <end position="310"/>
    </location>
</feature>
<dbReference type="AlphaFoldDB" id="A0A2H3JCD6"/>
<evidence type="ECO:0000313" key="3">
    <source>
        <dbReference type="Proteomes" id="UP000218811"/>
    </source>
</evidence>
<organism evidence="2 3">
    <name type="scientific">Wolfiporia cocos (strain MD-104)</name>
    <name type="common">Brown rot fungus</name>
    <dbReference type="NCBI Taxonomy" id="742152"/>
    <lineage>
        <taxon>Eukaryota</taxon>
        <taxon>Fungi</taxon>
        <taxon>Dikarya</taxon>
        <taxon>Basidiomycota</taxon>
        <taxon>Agaricomycotina</taxon>
        <taxon>Agaricomycetes</taxon>
        <taxon>Polyporales</taxon>
        <taxon>Phaeolaceae</taxon>
        <taxon>Wolfiporia</taxon>
    </lineage>
</organism>
<reference evidence="2 3" key="1">
    <citation type="journal article" date="2012" name="Science">
        <title>The Paleozoic origin of enzymatic lignin decomposition reconstructed from 31 fungal genomes.</title>
        <authorList>
            <person name="Floudas D."/>
            <person name="Binder M."/>
            <person name="Riley R."/>
            <person name="Barry K."/>
            <person name="Blanchette R.A."/>
            <person name="Henrissat B."/>
            <person name="Martinez A.T."/>
            <person name="Otillar R."/>
            <person name="Spatafora J.W."/>
            <person name="Yadav J.S."/>
            <person name="Aerts A."/>
            <person name="Benoit I."/>
            <person name="Boyd A."/>
            <person name="Carlson A."/>
            <person name="Copeland A."/>
            <person name="Coutinho P.M."/>
            <person name="de Vries R.P."/>
            <person name="Ferreira P."/>
            <person name="Findley K."/>
            <person name="Foster B."/>
            <person name="Gaskell J."/>
            <person name="Glotzer D."/>
            <person name="Gorecki P."/>
            <person name="Heitman J."/>
            <person name="Hesse C."/>
            <person name="Hori C."/>
            <person name="Igarashi K."/>
            <person name="Jurgens J.A."/>
            <person name="Kallen N."/>
            <person name="Kersten P."/>
            <person name="Kohler A."/>
            <person name="Kuees U."/>
            <person name="Kumar T.K.A."/>
            <person name="Kuo A."/>
            <person name="LaButti K."/>
            <person name="Larrondo L.F."/>
            <person name="Lindquist E."/>
            <person name="Ling A."/>
            <person name="Lombard V."/>
            <person name="Lucas S."/>
            <person name="Lundell T."/>
            <person name="Martin R."/>
            <person name="McLaughlin D.J."/>
            <person name="Morgenstern I."/>
            <person name="Morin E."/>
            <person name="Murat C."/>
            <person name="Nagy L.G."/>
            <person name="Nolan M."/>
            <person name="Ohm R.A."/>
            <person name="Patyshakuliyeva A."/>
            <person name="Rokas A."/>
            <person name="Ruiz-Duenas F.J."/>
            <person name="Sabat G."/>
            <person name="Salamov A."/>
            <person name="Samejima M."/>
            <person name="Schmutz J."/>
            <person name="Slot J.C."/>
            <person name="St John F."/>
            <person name="Stenlid J."/>
            <person name="Sun H."/>
            <person name="Sun S."/>
            <person name="Syed K."/>
            <person name="Tsang A."/>
            <person name="Wiebenga A."/>
            <person name="Young D."/>
            <person name="Pisabarro A."/>
            <person name="Eastwood D.C."/>
            <person name="Martin F."/>
            <person name="Cullen D."/>
            <person name="Grigoriev I.V."/>
            <person name="Hibbett D.S."/>
        </authorList>
    </citation>
    <scope>NUCLEOTIDE SEQUENCE [LARGE SCALE GENOMIC DNA]</scope>
    <source>
        <strain evidence="2 3">MD-104</strain>
    </source>
</reference>
<dbReference type="EMBL" id="KB467976">
    <property type="protein sequence ID" value="PCH39245.1"/>
    <property type="molecule type" value="Genomic_DNA"/>
</dbReference>
<proteinExistence type="predicted"/>
<feature type="region of interest" description="Disordered" evidence="1">
    <location>
        <begin position="189"/>
        <end position="310"/>
    </location>
</feature>
<name>A0A2H3JCD6_WOLCO</name>
<dbReference type="OMA" id="MYFSDAK"/>
<keyword evidence="3" id="KW-1185">Reference proteome</keyword>
<dbReference type="Proteomes" id="UP000218811">
    <property type="component" value="Unassembled WGS sequence"/>
</dbReference>
<protein>
    <submittedName>
        <fullName evidence="2">Uncharacterized protein</fullName>
    </submittedName>
</protein>
<evidence type="ECO:0000313" key="2">
    <source>
        <dbReference type="EMBL" id="PCH39245.1"/>
    </source>
</evidence>
<accession>A0A2H3JCD6</accession>